<accession>A0ABW8T5Z5</accession>
<comment type="caution">
    <text evidence="2">The sequence shown here is derived from an EMBL/GenBank/DDBJ whole genome shotgun (WGS) entry which is preliminary data.</text>
</comment>
<dbReference type="SUPFAM" id="SSF52540">
    <property type="entry name" value="P-loop containing nucleoside triphosphate hydrolases"/>
    <property type="match status" value="1"/>
</dbReference>
<dbReference type="Gene3D" id="3.40.50.300">
    <property type="entry name" value="P-loop containing nucleotide triphosphate hydrolases"/>
    <property type="match status" value="2"/>
</dbReference>
<evidence type="ECO:0000313" key="2">
    <source>
        <dbReference type="EMBL" id="MFL0247350.1"/>
    </source>
</evidence>
<organism evidence="2 3">
    <name type="scientific">Candidatus Clostridium stratigraminis</name>
    <dbReference type="NCBI Taxonomy" id="3381661"/>
    <lineage>
        <taxon>Bacteria</taxon>
        <taxon>Bacillati</taxon>
        <taxon>Bacillota</taxon>
        <taxon>Clostridia</taxon>
        <taxon>Eubacteriales</taxon>
        <taxon>Clostridiaceae</taxon>
        <taxon>Clostridium</taxon>
    </lineage>
</organism>
<sequence length="1098" mass="127435">MILLKSVRLVNWYGFNYITVPIGYFSLVAGKNGNGKSVLLDAIKYALYGDTVFNKSTENKGSRTLSSYTRGLLDATAGTYMRPADQFPNVYTHIVLEMYEEEMGRSFVLGTVIETNSANGVSTNRYIIENAKLSDLDHVYKENGLTIPFDGIGLQKKYIFKMLDAKDGIAKFMQRTGLRLSEQQIVAFRRKLRSIMSYDPDAKIDQFIRESVLEEKKVDFSKLVEAKNNIDTLNSTFEKIDAEIKELEEILELFDGLQNAKNVIIADDVKIAYKKLLAIKRDIDEAISSIDMAKRQLEEDDKRLEVLKKEAKDIRGRLKKVEDSLDDMDCTKAIRAAEERVEQLTLQKNDLNTERKNLEAFQTKISELINWFYGKKIDVNNQSILFSLITTEYTAAQKANSIDAFSVQIGNVRDDLFATITRLQDEIKKNQSAQVQQQRLIDDCNAKKTTFLEIPDYVALKDEINKELAKKHISSEAKFACEYVIALKDEGWRDAIESYLGKRRYTILVEPEYYDIADDVLNASSHRYAHLFNTKLLMKKKLSPEEDSVVRYIEVKNPVAKQYFEYQLGRMHAVTKEQVRNFENAISKEGRVAVAMDSYFMQFDRIRFYYLGQETIELNRIRAEKRLQALVSEAETLREQIHEQKQNKEYLETAQGYFGSYNYESCQMYEDILLKCEEASNELEQLKQAQQNNMEYLEMNQLYIKYQGELEANDKERGKVQESQVNMKTQLAVNQKKKEENTGELEKYNGIMNEYQIQNYDVYKRAIESYDKYIANGKTGAGGTLKDRDRSERALRKADENLTIAQSAYNARRNAESWLPTGDDQRFAYGTRKTQIWMDDLQEIKEKLREQTRRYEEIFKKEFVLTVLKSCESAKDDLKLINAELSRLKFKSKYEFYVEYVKDGSYYEKILEYARYLKEREALGASAGQMTLSTFTKFSEDKGEELEKEIRNIINHIIDSNDKDQIEHYADYRNYMTYEILLTNDVLNKAKLSRQSGFNSGAEVQIPYMLILLSALLMIYNDKLNSTRLVFIDEPFAKMDPSNVKIMLDFMKKQKLQMIFCAPDKTELIGNECNVILPVLRTRTDLMEIGIIEMHEGV</sequence>
<dbReference type="EMBL" id="JBJHZZ010000006">
    <property type="protein sequence ID" value="MFL0247350.1"/>
    <property type="molecule type" value="Genomic_DNA"/>
</dbReference>
<feature type="coiled-coil region" evidence="1">
    <location>
        <begin position="838"/>
        <end position="891"/>
    </location>
</feature>
<dbReference type="Pfam" id="PF13555">
    <property type="entry name" value="AAA_29"/>
    <property type="match status" value="1"/>
</dbReference>
<name>A0ABW8T5Z5_9CLOT</name>
<dbReference type="RefSeq" id="WP_406769804.1">
    <property type="nucleotide sequence ID" value="NZ_JBJHZZ010000006.1"/>
</dbReference>
<dbReference type="Proteomes" id="UP001623591">
    <property type="component" value="Unassembled WGS sequence"/>
</dbReference>
<proteinExistence type="predicted"/>
<reference evidence="2 3" key="1">
    <citation type="submission" date="2024-11" db="EMBL/GenBank/DDBJ databases">
        <authorList>
            <person name="Heng Y.C."/>
            <person name="Lim A.C.H."/>
            <person name="Lee J.K.Y."/>
            <person name="Kittelmann S."/>
        </authorList>
    </citation>
    <scope>NUCLEOTIDE SEQUENCE [LARGE SCALE GENOMIC DNA]</scope>
    <source>
        <strain evidence="2 3">WILCCON 0185</strain>
    </source>
</reference>
<dbReference type="Pfam" id="PF13558">
    <property type="entry name" value="SbcC_Walker_B"/>
    <property type="match status" value="1"/>
</dbReference>
<feature type="coiled-coil region" evidence="1">
    <location>
        <begin position="223"/>
        <end position="250"/>
    </location>
</feature>
<evidence type="ECO:0000256" key="1">
    <source>
        <dbReference type="SAM" id="Coils"/>
    </source>
</evidence>
<feature type="coiled-coil region" evidence="1">
    <location>
        <begin position="620"/>
        <end position="700"/>
    </location>
</feature>
<keyword evidence="1" id="KW-0175">Coiled coil</keyword>
<dbReference type="PANTHER" id="PTHR32182">
    <property type="entry name" value="DNA REPLICATION AND REPAIR PROTEIN RECF"/>
    <property type="match status" value="1"/>
</dbReference>
<gene>
    <name evidence="2" type="ORF">ACJDUG_10230</name>
</gene>
<dbReference type="InterPro" id="IPR027417">
    <property type="entry name" value="P-loop_NTPase"/>
</dbReference>
<feature type="coiled-coil region" evidence="1">
    <location>
        <begin position="283"/>
        <end position="361"/>
    </location>
</feature>
<dbReference type="PANTHER" id="PTHR32182:SF0">
    <property type="entry name" value="DNA REPLICATION AND REPAIR PROTEIN RECF"/>
    <property type="match status" value="1"/>
</dbReference>
<evidence type="ECO:0000313" key="3">
    <source>
        <dbReference type="Proteomes" id="UP001623591"/>
    </source>
</evidence>
<keyword evidence="3" id="KW-1185">Reference proteome</keyword>
<protein>
    <submittedName>
        <fullName evidence="2">SbcC/MukB-like Walker B domain-containing protein</fullName>
    </submittedName>
</protein>